<dbReference type="Gene3D" id="3.10.10.10">
    <property type="entry name" value="HIV Type 1 Reverse Transcriptase, subunit A, domain 1"/>
    <property type="match status" value="1"/>
</dbReference>
<dbReference type="Proteomes" id="UP000050525">
    <property type="component" value="Unassembled WGS sequence"/>
</dbReference>
<dbReference type="GO" id="GO:0004523">
    <property type="term" value="F:RNA-DNA hybrid ribonuclease activity"/>
    <property type="evidence" value="ECO:0007669"/>
    <property type="project" value="UniProtKB-EC"/>
</dbReference>
<feature type="domain" description="Reverse transcriptase" evidence="3">
    <location>
        <begin position="6"/>
        <end position="122"/>
    </location>
</feature>
<dbReference type="AlphaFoldDB" id="A0A151NNQ1"/>
<evidence type="ECO:0000256" key="2">
    <source>
        <dbReference type="ARBA" id="ARBA00012180"/>
    </source>
</evidence>
<dbReference type="PhylomeDB" id="A0A151NNQ1"/>
<dbReference type="PANTHER" id="PTHR24559:SF454">
    <property type="entry name" value="RIBONUCLEASE H"/>
    <property type="match status" value="1"/>
</dbReference>
<name>A0A151NNQ1_ALLMI</name>
<organism evidence="4 5">
    <name type="scientific">Alligator mississippiensis</name>
    <name type="common">American alligator</name>
    <dbReference type="NCBI Taxonomy" id="8496"/>
    <lineage>
        <taxon>Eukaryota</taxon>
        <taxon>Metazoa</taxon>
        <taxon>Chordata</taxon>
        <taxon>Craniata</taxon>
        <taxon>Vertebrata</taxon>
        <taxon>Euteleostomi</taxon>
        <taxon>Archelosauria</taxon>
        <taxon>Archosauria</taxon>
        <taxon>Crocodylia</taxon>
        <taxon>Alligatoridae</taxon>
        <taxon>Alligatorinae</taxon>
        <taxon>Alligator</taxon>
    </lineage>
</organism>
<dbReference type="InterPro" id="IPR043128">
    <property type="entry name" value="Rev_trsase/Diguanyl_cyclase"/>
</dbReference>
<keyword evidence="5" id="KW-1185">Reference proteome</keyword>
<accession>A0A151NNQ1</accession>
<dbReference type="InterPro" id="IPR053134">
    <property type="entry name" value="RNA-dir_DNA_polymerase"/>
</dbReference>
<comment type="similarity">
    <text evidence="1">Belongs to the beta type-B retroviral polymerase family. HERV class-II K(HML-2) pol subfamily.</text>
</comment>
<dbReference type="STRING" id="8496.A0A151NNQ1"/>
<comment type="caution">
    <text evidence="4">The sequence shown here is derived from an EMBL/GenBank/DDBJ whole genome shotgun (WGS) entry which is preliminary data.</text>
</comment>
<dbReference type="InterPro" id="IPR043502">
    <property type="entry name" value="DNA/RNA_pol_sf"/>
</dbReference>
<reference evidence="4 5" key="1">
    <citation type="journal article" date="2012" name="Genome Biol.">
        <title>Sequencing three crocodilian genomes to illuminate the evolution of archosaurs and amniotes.</title>
        <authorList>
            <person name="St John J.A."/>
            <person name="Braun E.L."/>
            <person name="Isberg S.R."/>
            <person name="Miles L.G."/>
            <person name="Chong A.Y."/>
            <person name="Gongora J."/>
            <person name="Dalzell P."/>
            <person name="Moran C."/>
            <person name="Bed'hom B."/>
            <person name="Abzhanov A."/>
            <person name="Burgess S.C."/>
            <person name="Cooksey A.M."/>
            <person name="Castoe T.A."/>
            <person name="Crawford N.G."/>
            <person name="Densmore L.D."/>
            <person name="Drew J.C."/>
            <person name="Edwards S.V."/>
            <person name="Faircloth B.C."/>
            <person name="Fujita M.K."/>
            <person name="Greenwold M.J."/>
            <person name="Hoffmann F.G."/>
            <person name="Howard J.M."/>
            <person name="Iguchi T."/>
            <person name="Janes D.E."/>
            <person name="Khan S.Y."/>
            <person name="Kohno S."/>
            <person name="de Koning A.J."/>
            <person name="Lance S.L."/>
            <person name="McCarthy F.M."/>
            <person name="McCormack J.E."/>
            <person name="Merchant M.E."/>
            <person name="Peterson D.G."/>
            <person name="Pollock D.D."/>
            <person name="Pourmand N."/>
            <person name="Raney B.J."/>
            <person name="Roessler K.A."/>
            <person name="Sanford J.R."/>
            <person name="Sawyer R.H."/>
            <person name="Schmidt C.J."/>
            <person name="Triplett E.W."/>
            <person name="Tuberville T.D."/>
            <person name="Venegas-Anaya M."/>
            <person name="Howard J.T."/>
            <person name="Jarvis E.D."/>
            <person name="Guillette L.J.Jr."/>
            <person name="Glenn T.C."/>
            <person name="Green R.E."/>
            <person name="Ray D.A."/>
        </authorList>
    </citation>
    <scope>NUCLEOTIDE SEQUENCE [LARGE SCALE GENOMIC DNA]</scope>
    <source>
        <strain evidence="4">KSC_2009_1</strain>
    </source>
</reference>
<sequence>MPHITHLIERIGEAQYISTLNLAKGYWQIPMRPEECAKTAFGTPWGLFKFIRMLLGLNSAAGIFRRLMDTLLAPHTSYAAAYIDDIIIFSPNWSQHHKDLRDILGQLQAAGLTVNPKKCKLTGREMA</sequence>
<dbReference type="EC" id="3.1.26.4" evidence="2"/>
<dbReference type="Gene3D" id="3.30.70.270">
    <property type="match status" value="1"/>
</dbReference>
<dbReference type="InterPro" id="IPR000477">
    <property type="entry name" value="RT_dom"/>
</dbReference>
<proteinExistence type="inferred from homology"/>
<dbReference type="CDD" id="cd01647">
    <property type="entry name" value="RT_LTR"/>
    <property type="match status" value="1"/>
</dbReference>
<evidence type="ECO:0000313" key="4">
    <source>
        <dbReference type="EMBL" id="KYO38472.1"/>
    </source>
</evidence>
<dbReference type="SUPFAM" id="SSF56672">
    <property type="entry name" value="DNA/RNA polymerases"/>
    <property type="match status" value="1"/>
</dbReference>
<evidence type="ECO:0000259" key="3">
    <source>
        <dbReference type="Pfam" id="PF00078"/>
    </source>
</evidence>
<evidence type="ECO:0000313" key="5">
    <source>
        <dbReference type="Proteomes" id="UP000050525"/>
    </source>
</evidence>
<dbReference type="EMBL" id="AKHW03002524">
    <property type="protein sequence ID" value="KYO38472.1"/>
    <property type="molecule type" value="Genomic_DNA"/>
</dbReference>
<dbReference type="PANTHER" id="PTHR24559">
    <property type="entry name" value="TRANSPOSON TY3-I GAG-POL POLYPROTEIN"/>
    <property type="match status" value="1"/>
</dbReference>
<evidence type="ECO:0000256" key="1">
    <source>
        <dbReference type="ARBA" id="ARBA00010879"/>
    </source>
</evidence>
<dbReference type="Pfam" id="PF00078">
    <property type="entry name" value="RVT_1"/>
    <property type="match status" value="1"/>
</dbReference>
<gene>
    <name evidence="4" type="ORF">Y1Q_0015702</name>
</gene>
<protein>
    <recommendedName>
        <fullName evidence="2">ribonuclease H</fullName>
        <ecNumber evidence="2">3.1.26.4</ecNumber>
    </recommendedName>
</protein>